<gene>
    <name evidence="1" type="ORF">AWRI3579_g158</name>
</gene>
<dbReference type="OrthoDB" id="3969899at2759"/>
<accession>A0A1E5S0A5</accession>
<sequence>MMNRQLTAFARVAPMSKVVARFPIRQFHTSLLHMQSYQKWADLDKAGKQNFIKSFVNLHIEKHPCSKSNVSYQALANDMEEYDDTPYIFGILYDEIRAVAQKESVHNTDGSGFTGDPDFAKLLSSK</sequence>
<dbReference type="EMBL" id="LPNM01000001">
    <property type="protein sequence ID" value="OEJ92403.1"/>
    <property type="molecule type" value="Genomic_DNA"/>
</dbReference>
<evidence type="ECO:0000313" key="2">
    <source>
        <dbReference type="Proteomes" id="UP000095728"/>
    </source>
</evidence>
<dbReference type="InParanoid" id="A0A1E5S0A5"/>
<reference evidence="2" key="1">
    <citation type="journal article" date="2016" name="Genome Announc.">
        <title>Genome sequences of three species of Hanseniaspora isolated from spontaneous wine fermentations.</title>
        <authorList>
            <person name="Sternes P.R."/>
            <person name="Lee D."/>
            <person name="Kutyna D.R."/>
            <person name="Borneman A.R."/>
        </authorList>
    </citation>
    <scope>NUCLEOTIDE SEQUENCE [LARGE SCALE GENOMIC DNA]</scope>
    <source>
        <strain evidence="2">AWRI3579</strain>
    </source>
</reference>
<keyword evidence="2" id="KW-1185">Reference proteome</keyword>
<comment type="caution">
    <text evidence="1">The sequence shown here is derived from an EMBL/GenBank/DDBJ whole genome shotgun (WGS) entry which is preliminary data.</text>
</comment>
<organism evidence="1 2">
    <name type="scientific">Hanseniaspora osmophila</name>
    <dbReference type="NCBI Taxonomy" id="56408"/>
    <lineage>
        <taxon>Eukaryota</taxon>
        <taxon>Fungi</taxon>
        <taxon>Dikarya</taxon>
        <taxon>Ascomycota</taxon>
        <taxon>Saccharomycotina</taxon>
        <taxon>Saccharomycetes</taxon>
        <taxon>Saccharomycodales</taxon>
        <taxon>Saccharomycodaceae</taxon>
        <taxon>Hanseniaspora</taxon>
    </lineage>
</organism>
<dbReference type="AlphaFoldDB" id="A0A1E5S0A5"/>
<evidence type="ECO:0000313" key="1">
    <source>
        <dbReference type="EMBL" id="OEJ92403.1"/>
    </source>
</evidence>
<name>A0A1E5S0A5_9ASCO</name>
<dbReference type="Proteomes" id="UP000095728">
    <property type="component" value="Unassembled WGS sequence"/>
</dbReference>
<protein>
    <submittedName>
        <fullName evidence="1">Uncharacterized protein</fullName>
    </submittedName>
</protein>
<proteinExistence type="predicted"/>